<sequence>MTGFNFRNALMMAGALTVLAACNPDAEPSGSEIIAQAPASSPAASVGETPGTVTPTPMTVPQDILDMHESMLVMDTHLDTPAYFHTPDYNFSVRQTFEQDGTHVDLPRMKEGGLDGGFWVIFTAQGPLDDASYVAARNQALLRQMSIRELAAKYGDEVELAFTADDAERIAGEGKRVVYQSMENAYPLGTDVSLAETFYQGGLRMISPAHFRNNQFADSATDVSGESYGGLSPLGEELVRKANELGMVLDGSHASDETVYDMIELSTTPIILSHTGVDGVYDHFRNIPDELLTAIAEDGGVIQINAFGGYLEALEPSAERQQAMADLEEQFGGSYYDLDEATREEYSAAREEIDAQYPAPRSSFEKFMEHLLYALDLVGPDHVGMGADWDGGGGVDGMTDITFLPKVTAALLEAGYSEEDIEKFWSGNMLRLLRQAEEARTSEMQSPNVLN</sequence>
<evidence type="ECO:0000256" key="1">
    <source>
        <dbReference type="SAM" id="MobiDB-lite"/>
    </source>
</evidence>
<dbReference type="Proteomes" id="UP000265845">
    <property type="component" value="Unassembled WGS sequence"/>
</dbReference>
<dbReference type="Gene3D" id="3.20.20.140">
    <property type="entry name" value="Metal-dependent hydrolases"/>
    <property type="match status" value="1"/>
</dbReference>
<dbReference type="Pfam" id="PF01244">
    <property type="entry name" value="Peptidase_M19"/>
    <property type="match status" value="1"/>
</dbReference>
<protein>
    <submittedName>
        <fullName evidence="3">Membrane dipeptidase</fullName>
    </submittedName>
</protein>
<organism evidence="3 4">
    <name type="scientific">Henriciella algicola</name>
    <dbReference type="NCBI Taxonomy" id="1608422"/>
    <lineage>
        <taxon>Bacteria</taxon>
        <taxon>Pseudomonadati</taxon>
        <taxon>Pseudomonadota</taxon>
        <taxon>Alphaproteobacteria</taxon>
        <taxon>Hyphomonadales</taxon>
        <taxon>Hyphomonadaceae</taxon>
        <taxon>Henriciella</taxon>
    </lineage>
</organism>
<dbReference type="GO" id="GO:0070573">
    <property type="term" value="F:metallodipeptidase activity"/>
    <property type="evidence" value="ECO:0007669"/>
    <property type="project" value="InterPro"/>
</dbReference>
<keyword evidence="4" id="KW-1185">Reference proteome</keyword>
<dbReference type="CDD" id="cd01301">
    <property type="entry name" value="rDP_like"/>
    <property type="match status" value="1"/>
</dbReference>
<dbReference type="SUPFAM" id="SSF51556">
    <property type="entry name" value="Metallo-dependent hydrolases"/>
    <property type="match status" value="1"/>
</dbReference>
<dbReference type="AlphaFoldDB" id="A0A399RE00"/>
<dbReference type="GO" id="GO:0006508">
    <property type="term" value="P:proteolysis"/>
    <property type="evidence" value="ECO:0007669"/>
    <property type="project" value="InterPro"/>
</dbReference>
<dbReference type="PROSITE" id="PS51257">
    <property type="entry name" value="PROKAR_LIPOPROTEIN"/>
    <property type="match status" value="1"/>
</dbReference>
<dbReference type="PANTHER" id="PTHR10443:SF12">
    <property type="entry name" value="DIPEPTIDASE"/>
    <property type="match status" value="1"/>
</dbReference>
<proteinExistence type="predicted"/>
<dbReference type="PROSITE" id="PS51365">
    <property type="entry name" value="RENAL_DIPEPTIDASE_2"/>
    <property type="match status" value="1"/>
</dbReference>
<feature type="signal peptide" evidence="2">
    <location>
        <begin position="1"/>
        <end position="20"/>
    </location>
</feature>
<evidence type="ECO:0000256" key="2">
    <source>
        <dbReference type="SAM" id="SignalP"/>
    </source>
</evidence>
<dbReference type="InterPro" id="IPR032466">
    <property type="entry name" value="Metal_Hydrolase"/>
</dbReference>
<dbReference type="PANTHER" id="PTHR10443">
    <property type="entry name" value="MICROSOMAL DIPEPTIDASE"/>
    <property type="match status" value="1"/>
</dbReference>
<dbReference type="OrthoDB" id="9804920at2"/>
<name>A0A399RE00_9PROT</name>
<dbReference type="RefSeq" id="WP_119455134.1">
    <property type="nucleotide sequence ID" value="NZ_QWGA01000008.1"/>
</dbReference>
<feature type="region of interest" description="Disordered" evidence="1">
    <location>
        <begin position="36"/>
        <end position="56"/>
    </location>
</feature>
<dbReference type="Gene3D" id="1.10.287.650">
    <property type="entry name" value="L27 domain"/>
    <property type="match status" value="1"/>
</dbReference>
<evidence type="ECO:0000313" key="3">
    <source>
        <dbReference type="EMBL" id="RIJ27759.1"/>
    </source>
</evidence>
<accession>A0A399RE00</accession>
<feature type="chain" id="PRO_5017402295" evidence="2">
    <location>
        <begin position="21"/>
        <end position="451"/>
    </location>
</feature>
<gene>
    <name evidence="3" type="ORF">D1222_15430</name>
</gene>
<evidence type="ECO:0000313" key="4">
    <source>
        <dbReference type="Proteomes" id="UP000265845"/>
    </source>
</evidence>
<dbReference type="InterPro" id="IPR008257">
    <property type="entry name" value="Pept_M19"/>
</dbReference>
<comment type="caution">
    <text evidence="3">The sequence shown here is derived from an EMBL/GenBank/DDBJ whole genome shotgun (WGS) entry which is preliminary data.</text>
</comment>
<keyword evidence="2" id="KW-0732">Signal</keyword>
<reference evidence="3 4" key="1">
    <citation type="submission" date="2018-08" db="EMBL/GenBank/DDBJ databases">
        <title>Henriciella mobilis sp. nov., isolated from seawater.</title>
        <authorList>
            <person name="Cheng H."/>
            <person name="Wu Y.-H."/>
            <person name="Xu X.-W."/>
            <person name="Guo L.-L."/>
        </authorList>
    </citation>
    <scope>NUCLEOTIDE SEQUENCE [LARGE SCALE GENOMIC DNA]</scope>
    <source>
        <strain evidence="3 4">CCUG67844</strain>
    </source>
</reference>
<dbReference type="EMBL" id="QWGA01000008">
    <property type="protein sequence ID" value="RIJ27759.1"/>
    <property type="molecule type" value="Genomic_DNA"/>
</dbReference>